<organism evidence="1 2">
    <name type="scientific">Thelephora ganbajun</name>
    <name type="common">Ganba fungus</name>
    <dbReference type="NCBI Taxonomy" id="370292"/>
    <lineage>
        <taxon>Eukaryota</taxon>
        <taxon>Fungi</taxon>
        <taxon>Dikarya</taxon>
        <taxon>Basidiomycota</taxon>
        <taxon>Agaricomycotina</taxon>
        <taxon>Agaricomycetes</taxon>
        <taxon>Thelephorales</taxon>
        <taxon>Thelephoraceae</taxon>
        <taxon>Thelephora</taxon>
    </lineage>
</organism>
<reference evidence="1" key="1">
    <citation type="submission" date="2019-10" db="EMBL/GenBank/DDBJ databases">
        <authorList>
            <consortium name="DOE Joint Genome Institute"/>
            <person name="Kuo A."/>
            <person name="Miyauchi S."/>
            <person name="Kiss E."/>
            <person name="Drula E."/>
            <person name="Kohler A."/>
            <person name="Sanchez-Garcia M."/>
            <person name="Andreopoulos B."/>
            <person name="Barry K.W."/>
            <person name="Bonito G."/>
            <person name="Buee M."/>
            <person name="Carver A."/>
            <person name="Chen C."/>
            <person name="Cichocki N."/>
            <person name="Clum A."/>
            <person name="Culley D."/>
            <person name="Crous P.W."/>
            <person name="Fauchery L."/>
            <person name="Girlanda M."/>
            <person name="Hayes R."/>
            <person name="Keri Z."/>
            <person name="Labutti K."/>
            <person name="Lipzen A."/>
            <person name="Lombard V."/>
            <person name="Magnuson J."/>
            <person name="Maillard F."/>
            <person name="Morin E."/>
            <person name="Murat C."/>
            <person name="Nolan M."/>
            <person name="Ohm R."/>
            <person name="Pangilinan J."/>
            <person name="Pereira M."/>
            <person name="Perotto S."/>
            <person name="Peter M."/>
            <person name="Riley R."/>
            <person name="Sitrit Y."/>
            <person name="Stielow B."/>
            <person name="Szollosi G."/>
            <person name="Zifcakova L."/>
            <person name="Stursova M."/>
            <person name="Spatafora J.W."/>
            <person name="Tedersoo L."/>
            <person name="Vaario L.-M."/>
            <person name="Yamada A."/>
            <person name="Yan M."/>
            <person name="Wang P."/>
            <person name="Xu J."/>
            <person name="Bruns T."/>
            <person name="Baldrian P."/>
            <person name="Vilgalys R."/>
            <person name="Henrissat B."/>
            <person name="Grigoriev I.V."/>
            <person name="Hibbett D."/>
            <person name="Nagy L.G."/>
            <person name="Martin F.M."/>
        </authorList>
    </citation>
    <scope>NUCLEOTIDE SEQUENCE</scope>
    <source>
        <strain evidence="1">P2</strain>
    </source>
</reference>
<comment type="caution">
    <text evidence="1">The sequence shown here is derived from an EMBL/GenBank/DDBJ whole genome shotgun (WGS) entry which is preliminary data.</text>
</comment>
<protein>
    <submittedName>
        <fullName evidence="1">Uncharacterized protein</fullName>
    </submittedName>
</protein>
<reference evidence="1" key="2">
    <citation type="journal article" date="2020" name="Nat. Commun.">
        <title>Large-scale genome sequencing of mycorrhizal fungi provides insights into the early evolution of symbiotic traits.</title>
        <authorList>
            <person name="Miyauchi S."/>
            <person name="Kiss E."/>
            <person name="Kuo A."/>
            <person name="Drula E."/>
            <person name="Kohler A."/>
            <person name="Sanchez-Garcia M."/>
            <person name="Morin E."/>
            <person name="Andreopoulos B."/>
            <person name="Barry K.W."/>
            <person name="Bonito G."/>
            <person name="Buee M."/>
            <person name="Carver A."/>
            <person name="Chen C."/>
            <person name="Cichocki N."/>
            <person name="Clum A."/>
            <person name="Culley D."/>
            <person name="Crous P.W."/>
            <person name="Fauchery L."/>
            <person name="Girlanda M."/>
            <person name="Hayes R.D."/>
            <person name="Keri Z."/>
            <person name="LaButti K."/>
            <person name="Lipzen A."/>
            <person name="Lombard V."/>
            <person name="Magnuson J."/>
            <person name="Maillard F."/>
            <person name="Murat C."/>
            <person name="Nolan M."/>
            <person name="Ohm R.A."/>
            <person name="Pangilinan J."/>
            <person name="Pereira M.F."/>
            <person name="Perotto S."/>
            <person name="Peter M."/>
            <person name="Pfister S."/>
            <person name="Riley R."/>
            <person name="Sitrit Y."/>
            <person name="Stielow J.B."/>
            <person name="Szollosi G."/>
            <person name="Zifcakova L."/>
            <person name="Stursova M."/>
            <person name="Spatafora J.W."/>
            <person name="Tedersoo L."/>
            <person name="Vaario L.M."/>
            <person name="Yamada A."/>
            <person name="Yan M."/>
            <person name="Wang P."/>
            <person name="Xu J."/>
            <person name="Bruns T."/>
            <person name="Baldrian P."/>
            <person name="Vilgalys R."/>
            <person name="Dunand C."/>
            <person name="Henrissat B."/>
            <person name="Grigoriev I.V."/>
            <person name="Hibbett D."/>
            <person name="Nagy L.G."/>
            <person name="Martin F.M."/>
        </authorList>
    </citation>
    <scope>NUCLEOTIDE SEQUENCE</scope>
    <source>
        <strain evidence="1">P2</strain>
    </source>
</reference>
<name>A0ACB6Z343_THEGA</name>
<evidence type="ECO:0000313" key="2">
    <source>
        <dbReference type="Proteomes" id="UP000886501"/>
    </source>
</evidence>
<accession>A0ACB6Z343</accession>
<proteinExistence type="predicted"/>
<dbReference type="EMBL" id="MU118161">
    <property type="protein sequence ID" value="KAF9644091.1"/>
    <property type="molecule type" value="Genomic_DNA"/>
</dbReference>
<keyword evidence="2" id="KW-1185">Reference proteome</keyword>
<dbReference type="Proteomes" id="UP000886501">
    <property type="component" value="Unassembled WGS sequence"/>
</dbReference>
<evidence type="ECO:0000313" key="1">
    <source>
        <dbReference type="EMBL" id="KAF9644091.1"/>
    </source>
</evidence>
<gene>
    <name evidence="1" type="ORF">BDM02DRAFT_3122467</name>
</gene>
<sequence>MPRLRFYHTWPDGKIAQVSRQTHPSVLADPYNFVVNFTGLPIRLSNSRKQSFPLH</sequence>